<dbReference type="InterPro" id="IPR002740">
    <property type="entry name" value="EVE_domain"/>
</dbReference>
<dbReference type="GO" id="GO:0005634">
    <property type="term" value="C:nucleus"/>
    <property type="evidence" value="ECO:0007669"/>
    <property type="project" value="TreeGrafter"/>
</dbReference>
<dbReference type="PANTHER" id="PTHR14087:SF7">
    <property type="entry name" value="THYMOCYTE NUCLEAR PROTEIN 1"/>
    <property type="match status" value="1"/>
</dbReference>
<dbReference type="InterPro" id="IPR047197">
    <property type="entry name" value="THYN1-like_EVE"/>
</dbReference>
<reference evidence="3" key="1">
    <citation type="submission" date="2018-06" db="EMBL/GenBank/DDBJ databases">
        <authorList>
            <person name="Zhirakovskaya E."/>
        </authorList>
    </citation>
    <scope>NUCLEOTIDE SEQUENCE</scope>
</reference>
<keyword evidence="1" id="KW-0597">Phosphoprotein</keyword>
<evidence type="ECO:0000313" key="3">
    <source>
        <dbReference type="EMBL" id="VAX21496.1"/>
    </source>
</evidence>
<sequence length="168" mass="19753">MVAFQAAALEAERTKKMSYWLFKTEPDVYSIDDLKKEKMRITSWEGVRNYQARNFMRDDMKRGDLGFFYHSNCPQPGIVGVVKVVKNGYPDHTSWDSKSRYFDTKSTKENPRWFMVDVKYLRVFKKPILLAELKENPKIKDFALVKKGSRLSVMPVPSKAWELILKME</sequence>
<dbReference type="Pfam" id="PF01878">
    <property type="entry name" value="EVE"/>
    <property type="match status" value="1"/>
</dbReference>
<feature type="domain" description="EVE" evidence="2">
    <location>
        <begin position="18"/>
        <end position="167"/>
    </location>
</feature>
<gene>
    <name evidence="3" type="ORF">MNBD_NITROSPINAE01-453</name>
</gene>
<proteinExistence type="predicted"/>
<dbReference type="PANTHER" id="PTHR14087">
    <property type="entry name" value="THYMOCYTE NUCLEAR PROTEIN 1"/>
    <property type="match status" value="1"/>
</dbReference>
<evidence type="ECO:0000259" key="2">
    <source>
        <dbReference type="Pfam" id="PF01878"/>
    </source>
</evidence>
<organism evidence="3">
    <name type="scientific">hydrothermal vent metagenome</name>
    <dbReference type="NCBI Taxonomy" id="652676"/>
    <lineage>
        <taxon>unclassified sequences</taxon>
        <taxon>metagenomes</taxon>
        <taxon>ecological metagenomes</taxon>
    </lineage>
</organism>
<dbReference type="AlphaFoldDB" id="A0A3B1BT61"/>
<dbReference type="SUPFAM" id="SSF88697">
    <property type="entry name" value="PUA domain-like"/>
    <property type="match status" value="1"/>
</dbReference>
<dbReference type="InterPro" id="IPR052181">
    <property type="entry name" value="5hmC_binding"/>
</dbReference>
<protein>
    <recommendedName>
        <fullName evidence="2">EVE domain-containing protein</fullName>
    </recommendedName>
</protein>
<accession>A0A3B1BT61</accession>
<dbReference type="InterPro" id="IPR015947">
    <property type="entry name" value="PUA-like_sf"/>
</dbReference>
<dbReference type="FunFam" id="3.10.590.10:FF:000003">
    <property type="entry name" value="Thymocyte nuclear protein 1"/>
    <property type="match status" value="1"/>
</dbReference>
<evidence type="ECO:0000256" key="1">
    <source>
        <dbReference type="ARBA" id="ARBA00022553"/>
    </source>
</evidence>
<dbReference type="EMBL" id="UOGC01000120">
    <property type="protein sequence ID" value="VAX21496.1"/>
    <property type="molecule type" value="Genomic_DNA"/>
</dbReference>
<dbReference type="Gene3D" id="3.10.590.10">
    <property type="entry name" value="ph1033 like domains"/>
    <property type="match status" value="1"/>
</dbReference>
<dbReference type="CDD" id="cd21133">
    <property type="entry name" value="EVE"/>
    <property type="match status" value="1"/>
</dbReference>
<name>A0A3B1BT61_9ZZZZ</name>